<dbReference type="InterPro" id="IPR016712">
    <property type="entry name" value="Rbsml_bS1m-like"/>
</dbReference>
<evidence type="ECO:0000256" key="2">
    <source>
        <dbReference type="ARBA" id="ARBA00022980"/>
    </source>
</evidence>
<reference evidence="5 6" key="1">
    <citation type="submission" date="2019-06" db="EMBL/GenBank/DDBJ databases">
        <title>A chromosomal-level reference genome of Carpinus fangiana (Coryloideae, Betulaceae).</title>
        <authorList>
            <person name="Yang X."/>
            <person name="Wang Z."/>
            <person name="Zhang L."/>
            <person name="Hao G."/>
            <person name="Liu J."/>
            <person name="Yang Y."/>
        </authorList>
    </citation>
    <scope>NUCLEOTIDE SEQUENCE [LARGE SCALE GENOMIC DNA]</scope>
    <source>
        <strain evidence="5">Cfa_2016G</strain>
        <tissue evidence="5">Leaf</tissue>
    </source>
</reference>
<dbReference type="InterPro" id="IPR036401">
    <property type="entry name" value="Ribosomal_eS17_sf"/>
</dbReference>
<organism evidence="5 6">
    <name type="scientific">Carpinus fangiana</name>
    <dbReference type="NCBI Taxonomy" id="176857"/>
    <lineage>
        <taxon>Eukaryota</taxon>
        <taxon>Viridiplantae</taxon>
        <taxon>Streptophyta</taxon>
        <taxon>Embryophyta</taxon>
        <taxon>Tracheophyta</taxon>
        <taxon>Spermatophyta</taxon>
        <taxon>Magnoliopsida</taxon>
        <taxon>eudicotyledons</taxon>
        <taxon>Gunneridae</taxon>
        <taxon>Pentapetalae</taxon>
        <taxon>rosids</taxon>
        <taxon>fabids</taxon>
        <taxon>Fagales</taxon>
        <taxon>Betulaceae</taxon>
        <taxon>Carpinus</taxon>
    </lineage>
</organism>
<protein>
    <recommendedName>
        <fullName evidence="7">Ribosomal protein S17e</fullName>
    </recommendedName>
</protein>
<dbReference type="GO" id="GO:0003729">
    <property type="term" value="F:mRNA binding"/>
    <property type="evidence" value="ECO:0007669"/>
    <property type="project" value="UniProtKB-ARBA"/>
</dbReference>
<evidence type="ECO:0008006" key="7">
    <source>
        <dbReference type="Google" id="ProtNLM"/>
    </source>
</evidence>
<feature type="compositionally biased region" description="Basic and acidic residues" evidence="4">
    <location>
        <begin position="137"/>
        <end position="155"/>
    </location>
</feature>
<dbReference type="InterPro" id="IPR001210">
    <property type="entry name" value="Ribosomal_eS17"/>
</dbReference>
<evidence type="ECO:0000256" key="4">
    <source>
        <dbReference type="SAM" id="MobiDB-lite"/>
    </source>
</evidence>
<dbReference type="Pfam" id="PF11709">
    <property type="entry name" value="Mit_ribos_Mrp51"/>
    <property type="match status" value="1"/>
</dbReference>
<accession>A0A5N6KW90</accession>
<dbReference type="GO" id="GO:0003735">
    <property type="term" value="F:structural constituent of ribosome"/>
    <property type="evidence" value="ECO:0007669"/>
    <property type="project" value="InterPro"/>
</dbReference>
<dbReference type="Gene3D" id="1.10.60.20">
    <property type="entry name" value="Ribosomal protein S17e-like"/>
    <property type="match status" value="1"/>
</dbReference>
<feature type="region of interest" description="Disordered" evidence="4">
    <location>
        <begin position="137"/>
        <end position="157"/>
    </location>
</feature>
<dbReference type="Pfam" id="PF00833">
    <property type="entry name" value="Ribosomal_S17e"/>
    <property type="match status" value="1"/>
</dbReference>
<dbReference type="Proteomes" id="UP000327013">
    <property type="component" value="Unassembled WGS sequence"/>
</dbReference>
<dbReference type="SUPFAM" id="SSF116820">
    <property type="entry name" value="Rps17e-like"/>
    <property type="match status" value="1"/>
</dbReference>
<gene>
    <name evidence="5" type="ORF">FH972_023798</name>
</gene>
<comment type="caution">
    <text evidence="5">The sequence shown here is derived from an EMBL/GenBank/DDBJ whole genome shotgun (WGS) entry which is preliminary data.</text>
</comment>
<dbReference type="GO" id="GO:0070124">
    <property type="term" value="P:mitochondrial translational initiation"/>
    <property type="evidence" value="ECO:0007669"/>
    <property type="project" value="TreeGrafter"/>
</dbReference>
<dbReference type="InterPro" id="IPR018273">
    <property type="entry name" value="Ribosomal_eS17_CS"/>
</dbReference>
<dbReference type="AlphaFoldDB" id="A0A5N6KW90"/>
<dbReference type="PANTHER" id="PTHR28058:SF1">
    <property type="entry name" value="SMALL RIBOSOMAL SUBUNIT PROTEIN BS1M"/>
    <property type="match status" value="1"/>
</dbReference>
<sequence length="508" mass="56897">MSSKRFSPTAKLLRNSRLFSLPPTLQRPSEAVGNLAAADTGSSTLPYPVQQAITTPASSRARGDWGLKRALPLRSTTKSSTPLIRINALDTIEHITDYDSAADLSLTLAKIQELALPITTRPQRQRASVFAESRSVFEAETDHTDPDAPQKDPNNRRWKFQGPWLAGMSEGDFIRYVAKQLRGRKAEFAAFLREHHARTSETMRRQENRDKGVDLETVIDATTEEQSFRDWMRQLRASFALESELSRLITRFLDLPESSLGIPSRTSFSDLAQQVSEKGPPRTHPSAGVSYLKSNAIIPNHPILGPRAATTPVEARVLRTRGTQARDPANRLGLAGIVTPDGLISRIRVSDEVDENIHPSLGAPRLDDDSLSISIPRYPTHNTANMGRVRTKTVKKSSKVIIERYYPKLTLDFETNKRICDEIAIIASKRLRNKIAGYTTHLMKRIQRGPVRGISFKLQEEERERKDQYVPEVSALDFAQNSESGQLDVDQETKDLLKSLGMGVRNWS</sequence>
<evidence type="ECO:0000256" key="1">
    <source>
        <dbReference type="ARBA" id="ARBA00010444"/>
    </source>
</evidence>
<keyword evidence="3" id="KW-0687">Ribonucleoprotein</keyword>
<evidence type="ECO:0000313" key="6">
    <source>
        <dbReference type="Proteomes" id="UP000327013"/>
    </source>
</evidence>
<dbReference type="EMBL" id="VIBQ01000014">
    <property type="protein sequence ID" value="KAB8349784.1"/>
    <property type="molecule type" value="Genomic_DNA"/>
</dbReference>
<name>A0A5N6KW90_9ROSI</name>
<dbReference type="OrthoDB" id="3913595at2759"/>
<dbReference type="FunFam" id="1.10.60.20:FF:000001">
    <property type="entry name" value="40S ribosomal protein S17"/>
    <property type="match status" value="1"/>
</dbReference>
<keyword evidence="6" id="KW-1185">Reference proteome</keyword>
<proteinExistence type="inferred from homology"/>
<evidence type="ECO:0000313" key="5">
    <source>
        <dbReference type="EMBL" id="KAB8349784.1"/>
    </source>
</evidence>
<keyword evidence="2" id="KW-0689">Ribosomal protein</keyword>
<evidence type="ECO:0000256" key="3">
    <source>
        <dbReference type="ARBA" id="ARBA00023274"/>
    </source>
</evidence>
<dbReference type="PANTHER" id="PTHR28058">
    <property type="entry name" value="37S RIBOSOMAL PROTEIN MRP51, MITOCHONDRIAL"/>
    <property type="match status" value="1"/>
</dbReference>
<dbReference type="GO" id="GO:0005763">
    <property type="term" value="C:mitochondrial small ribosomal subunit"/>
    <property type="evidence" value="ECO:0007669"/>
    <property type="project" value="TreeGrafter"/>
</dbReference>
<comment type="similarity">
    <text evidence="1">Belongs to the eukaryotic ribosomal protein eS17 family.</text>
</comment>
<dbReference type="HAMAP" id="MF_00511">
    <property type="entry name" value="Ribosomal_eS17"/>
    <property type="match status" value="1"/>
</dbReference>
<dbReference type="PROSITE" id="PS00712">
    <property type="entry name" value="RIBOSOMAL_S17E"/>
    <property type="match status" value="1"/>
</dbReference>